<reference evidence="3" key="1">
    <citation type="submission" date="2023-07" db="EMBL/GenBank/DDBJ databases">
        <title>Sorghum-associated microbial communities from plants grown in Nebraska, USA.</title>
        <authorList>
            <person name="Schachtman D."/>
        </authorList>
    </citation>
    <scope>NUCLEOTIDE SEQUENCE</scope>
    <source>
        <strain evidence="3">BE44</strain>
    </source>
</reference>
<dbReference type="Pfam" id="PF01035">
    <property type="entry name" value="DNA_binding_1"/>
    <property type="match status" value="1"/>
</dbReference>
<keyword evidence="3" id="KW-0489">Methyltransferase</keyword>
<dbReference type="InterPro" id="IPR014048">
    <property type="entry name" value="MethylDNA_cys_MeTrfase_DNA-bd"/>
</dbReference>
<dbReference type="GO" id="GO:0032259">
    <property type="term" value="P:methylation"/>
    <property type="evidence" value="ECO:0007669"/>
    <property type="project" value="UniProtKB-KW"/>
</dbReference>
<dbReference type="Proteomes" id="UP001262767">
    <property type="component" value="Unassembled WGS sequence"/>
</dbReference>
<dbReference type="GO" id="GO:0006281">
    <property type="term" value="P:DNA repair"/>
    <property type="evidence" value="ECO:0007669"/>
    <property type="project" value="InterPro"/>
</dbReference>
<sequence length="115" mass="13054">MKISKTSSASQEMAEMILAVVNQIPYAKVATYGQIARLAGLPKHARLVGRVLSHLNADTDIPWYRVINAQAKISLKQLDEYGQNIQQQKLMQEGIFLRGDRVDLKRYQWDGLVEI</sequence>
<evidence type="ECO:0000313" key="3">
    <source>
        <dbReference type="EMBL" id="MDR6630507.1"/>
    </source>
</evidence>
<evidence type="ECO:0000259" key="2">
    <source>
        <dbReference type="Pfam" id="PF01035"/>
    </source>
</evidence>
<protein>
    <submittedName>
        <fullName evidence="3">Methylated-DNA-protein-cysteine methyltransferase-like protein</fullName>
    </submittedName>
</protein>
<evidence type="ECO:0000313" key="4">
    <source>
        <dbReference type="Proteomes" id="UP001262767"/>
    </source>
</evidence>
<name>A0AAW8LP49_ACILW</name>
<dbReference type="GO" id="GO:0008168">
    <property type="term" value="F:methyltransferase activity"/>
    <property type="evidence" value="ECO:0007669"/>
    <property type="project" value="UniProtKB-KW"/>
</dbReference>
<feature type="domain" description="Methylated-DNA-[protein]-cysteine S-methyltransferase DNA binding" evidence="2">
    <location>
        <begin position="14"/>
        <end position="95"/>
    </location>
</feature>
<dbReference type="PANTHER" id="PTHR42942">
    <property type="entry name" value="6-O-METHYLGUANINE DNA METHYLTRANSFERASE"/>
    <property type="match status" value="1"/>
</dbReference>
<comment type="caution">
    <text evidence="3">The sequence shown here is derived from an EMBL/GenBank/DDBJ whole genome shotgun (WGS) entry which is preliminary data.</text>
</comment>
<dbReference type="InterPro" id="IPR036388">
    <property type="entry name" value="WH-like_DNA-bd_sf"/>
</dbReference>
<dbReference type="CDD" id="cd06445">
    <property type="entry name" value="ATase"/>
    <property type="match status" value="1"/>
</dbReference>
<organism evidence="3 4">
    <name type="scientific">Acinetobacter lwoffii</name>
    <dbReference type="NCBI Taxonomy" id="28090"/>
    <lineage>
        <taxon>Bacteria</taxon>
        <taxon>Pseudomonadati</taxon>
        <taxon>Pseudomonadota</taxon>
        <taxon>Gammaproteobacteria</taxon>
        <taxon>Moraxellales</taxon>
        <taxon>Moraxellaceae</taxon>
        <taxon>Acinetobacter</taxon>
    </lineage>
</organism>
<dbReference type="EMBL" id="JAVDSC010000013">
    <property type="protein sequence ID" value="MDR6630507.1"/>
    <property type="molecule type" value="Genomic_DNA"/>
</dbReference>
<evidence type="ECO:0000256" key="1">
    <source>
        <dbReference type="ARBA" id="ARBA00022763"/>
    </source>
</evidence>
<keyword evidence="1" id="KW-0227">DNA damage</keyword>
<dbReference type="Gene3D" id="1.10.10.10">
    <property type="entry name" value="Winged helix-like DNA-binding domain superfamily/Winged helix DNA-binding domain"/>
    <property type="match status" value="1"/>
</dbReference>
<dbReference type="SUPFAM" id="SSF46767">
    <property type="entry name" value="Methylated DNA-protein cysteine methyltransferase, C-terminal domain"/>
    <property type="match status" value="1"/>
</dbReference>
<accession>A0AAW8LP49</accession>
<dbReference type="RefSeq" id="WP_310078054.1">
    <property type="nucleotide sequence ID" value="NZ_JAVDSC010000013.1"/>
</dbReference>
<gene>
    <name evidence="3" type="ORF">J2X86_002562</name>
</gene>
<dbReference type="PANTHER" id="PTHR42942:SF1">
    <property type="entry name" value="ALKYLTRANSFERASE-LIKE PROTEIN 1"/>
    <property type="match status" value="1"/>
</dbReference>
<proteinExistence type="predicted"/>
<dbReference type="InterPro" id="IPR036217">
    <property type="entry name" value="MethylDNA_cys_MeTrfase_DNAb"/>
</dbReference>
<dbReference type="InterPro" id="IPR052520">
    <property type="entry name" value="ATL_DNA_repair"/>
</dbReference>
<dbReference type="AlphaFoldDB" id="A0AAW8LP49"/>
<keyword evidence="3" id="KW-0808">Transferase</keyword>